<dbReference type="Gene3D" id="2.40.160.210">
    <property type="entry name" value="Acyl-CoA thioesterase, double hotdog domain"/>
    <property type="match status" value="1"/>
</dbReference>
<dbReference type="EMBL" id="CAFBNB010000026">
    <property type="protein sequence ID" value="CAB4921194.1"/>
    <property type="molecule type" value="Genomic_DNA"/>
</dbReference>
<dbReference type="Pfam" id="PF13622">
    <property type="entry name" value="4HBT_3"/>
    <property type="match status" value="1"/>
</dbReference>
<dbReference type="AlphaFoldDB" id="A0A6J7HMM4"/>
<evidence type="ECO:0000313" key="3">
    <source>
        <dbReference type="EMBL" id="CAB4921194.1"/>
    </source>
</evidence>
<dbReference type="SUPFAM" id="SSF54637">
    <property type="entry name" value="Thioesterase/thiol ester dehydrase-isomerase"/>
    <property type="match status" value="2"/>
</dbReference>
<dbReference type="InterPro" id="IPR049450">
    <property type="entry name" value="ACOT8-like_C"/>
</dbReference>
<proteinExistence type="predicted"/>
<feature type="domain" description="Acyl-CoA thioesterase-like C-terminal" evidence="2">
    <location>
        <begin position="140"/>
        <end position="277"/>
    </location>
</feature>
<evidence type="ECO:0000259" key="1">
    <source>
        <dbReference type="Pfam" id="PF13622"/>
    </source>
</evidence>
<accession>A0A6J7HMM4</accession>
<protein>
    <submittedName>
        <fullName evidence="3">Unannotated protein</fullName>
    </submittedName>
</protein>
<evidence type="ECO:0000259" key="2">
    <source>
        <dbReference type="Pfam" id="PF20789"/>
    </source>
</evidence>
<organism evidence="3">
    <name type="scientific">freshwater metagenome</name>
    <dbReference type="NCBI Taxonomy" id="449393"/>
    <lineage>
        <taxon>unclassified sequences</taxon>
        <taxon>metagenomes</taxon>
        <taxon>ecological metagenomes</taxon>
    </lineage>
</organism>
<sequence>METFEQALTMSVDLEPAADGSSRALWPVPDAWQQGRGAWGGLVVGASIRALARVNPDPDRVLRTISCHMFGPVPNGDCTITIAPVRRGAAMSTWAVSIDDPSGARCTESIIITGGSRADDIAFPEWGTATMPKAPDWQSVPAVPVAPPMGPVFGPHLEFRPIIGLPFSGSPARALGWSRLTEHDSQEAERGWTAEELLAIVDGWWPAGYVRLSAPRTMATVSFSAHLLADPASVPIGEPVLMESSVTSAFEGFTSELRRLWSVDGRVLVENLQSIVVVG</sequence>
<dbReference type="InterPro" id="IPR029069">
    <property type="entry name" value="HotDog_dom_sf"/>
</dbReference>
<dbReference type="InterPro" id="IPR042171">
    <property type="entry name" value="Acyl-CoA_hotdog"/>
</dbReference>
<feature type="domain" description="Acyl-CoA thioesterase-like N-terminal HotDog" evidence="1">
    <location>
        <begin position="29"/>
        <end position="107"/>
    </location>
</feature>
<dbReference type="Pfam" id="PF20789">
    <property type="entry name" value="4HBT_3C"/>
    <property type="match status" value="1"/>
</dbReference>
<dbReference type="InterPro" id="IPR049449">
    <property type="entry name" value="TesB_ACOT8-like_N"/>
</dbReference>
<name>A0A6J7HMM4_9ZZZZ</name>
<gene>
    <name evidence="3" type="ORF">UFOPK3720_00231</name>
</gene>
<reference evidence="3" key="1">
    <citation type="submission" date="2020-05" db="EMBL/GenBank/DDBJ databases">
        <authorList>
            <person name="Chiriac C."/>
            <person name="Salcher M."/>
            <person name="Ghai R."/>
            <person name="Kavagutti S V."/>
        </authorList>
    </citation>
    <scope>NUCLEOTIDE SEQUENCE</scope>
</reference>